<organism evidence="11 12">
    <name type="scientific">Oleispira antarctica RB-8</name>
    <dbReference type="NCBI Taxonomy" id="698738"/>
    <lineage>
        <taxon>Bacteria</taxon>
        <taxon>Pseudomonadati</taxon>
        <taxon>Pseudomonadota</taxon>
        <taxon>Gammaproteobacteria</taxon>
        <taxon>Oceanospirillales</taxon>
        <taxon>Oceanospirillaceae</taxon>
        <taxon>Oleispira</taxon>
    </lineage>
</organism>
<dbReference type="OrthoDB" id="9790355at2"/>
<evidence type="ECO:0000256" key="3">
    <source>
        <dbReference type="ARBA" id="ARBA00022448"/>
    </source>
</evidence>
<dbReference type="PATRIC" id="fig|698738.3.peg.720"/>
<dbReference type="KEGG" id="oai:OLEAN_C06990"/>
<dbReference type="PANTHER" id="PTHR41394">
    <property type="entry name" value="MAGNESIUM TRANSPORTER MGTE"/>
    <property type="match status" value="1"/>
</dbReference>
<dbReference type="STRING" id="698738.OLEAN_C06990"/>
<dbReference type="PANTHER" id="PTHR41394:SF5">
    <property type="entry name" value="SLC41A_MGTE INTEGRAL MEMBRANE DOMAIN-CONTAINING PROTEIN"/>
    <property type="match status" value="1"/>
</dbReference>
<keyword evidence="5" id="KW-0460">Magnesium</keyword>
<comment type="subcellular location">
    <subcellularLocation>
        <location evidence="1">Membrane</location>
        <topology evidence="1">Multi-pass membrane protein</topology>
    </subcellularLocation>
</comment>
<evidence type="ECO:0000259" key="9">
    <source>
        <dbReference type="Pfam" id="PF01769"/>
    </source>
</evidence>
<feature type="transmembrane region" description="Helical" evidence="8">
    <location>
        <begin position="361"/>
        <end position="380"/>
    </location>
</feature>
<feature type="transmembrane region" description="Helical" evidence="8">
    <location>
        <begin position="284"/>
        <end position="304"/>
    </location>
</feature>
<name>R4YKM8_OLEAN</name>
<comment type="similarity">
    <text evidence="2">Belongs to the SLC41A transporter family.</text>
</comment>
<evidence type="ECO:0000313" key="12">
    <source>
        <dbReference type="Proteomes" id="UP000032749"/>
    </source>
</evidence>
<keyword evidence="12" id="KW-1185">Reference proteome</keyword>
<accession>R4YKM8</accession>
<feature type="transmembrane region" description="Helical" evidence="8">
    <location>
        <begin position="316"/>
        <end position="340"/>
    </location>
</feature>
<dbReference type="GO" id="GO:0008324">
    <property type="term" value="F:monoatomic cation transmembrane transporter activity"/>
    <property type="evidence" value="ECO:0007669"/>
    <property type="project" value="InterPro"/>
</dbReference>
<dbReference type="Gene3D" id="1.10.357.20">
    <property type="entry name" value="SLC41 divalent cation transporters, integral membrane domain"/>
    <property type="match status" value="1"/>
</dbReference>
<gene>
    <name evidence="11" type="primary">mgtE</name>
    <name evidence="11" type="ORF">OLEAN_C06990</name>
</gene>
<feature type="transmembrane region" description="Helical" evidence="8">
    <location>
        <begin position="386"/>
        <end position="411"/>
    </location>
</feature>
<dbReference type="Pfam" id="PF01769">
    <property type="entry name" value="MgtE"/>
    <property type="match status" value="1"/>
</dbReference>
<dbReference type="SUPFAM" id="SSF161093">
    <property type="entry name" value="MgtE membrane domain-like"/>
    <property type="match status" value="1"/>
</dbReference>
<reference evidence="11 12" key="1">
    <citation type="journal article" date="2013" name="Nat. Commun.">
        <title>Genome sequence and functional genomic analysis of the oil-degrading bacterium Oleispira antarctica.</title>
        <authorList>
            <person name="Kube M."/>
            <person name="Chernikova T.N."/>
            <person name="Al-Ramahi Y."/>
            <person name="Beloqui A."/>
            <person name="Lopez-Cortez N."/>
            <person name="Guazzaroni M.E."/>
            <person name="Heipieper H.J."/>
            <person name="Klages S."/>
            <person name="Kotsyurbenko O.R."/>
            <person name="Langer I."/>
            <person name="Nechitaylo T.Y."/>
            <person name="Lunsdorf H."/>
            <person name="Fernandez M."/>
            <person name="Juarez S."/>
            <person name="Ciordia S."/>
            <person name="Singer A."/>
            <person name="Kagan O."/>
            <person name="Egorova O."/>
            <person name="Petit P.A."/>
            <person name="Stogios P."/>
            <person name="Kim Y."/>
            <person name="Tchigvintsev A."/>
            <person name="Flick R."/>
            <person name="Denaro R."/>
            <person name="Genovese M."/>
            <person name="Albar J.P."/>
            <person name="Reva O.N."/>
            <person name="Martinez-Gomariz M."/>
            <person name="Tran H."/>
            <person name="Ferrer M."/>
            <person name="Savchenko A."/>
            <person name="Yakunin A.F."/>
            <person name="Yakimov M.M."/>
            <person name="Golyshina O.V."/>
            <person name="Reinhardt R."/>
            <person name="Golyshin P.N."/>
        </authorList>
    </citation>
    <scope>NUCLEOTIDE SEQUENCE [LARGE SCALE GENOMIC DNA]</scope>
</reference>
<dbReference type="Pfam" id="PF03448">
    <property type="entry name" value="MgtE_N"/>
    <property type="match status" value="1"/>
</dbReference>
<evidence type="ECO:0000256" key="2">
    <source>
        <dbReference type="ARBA" id="ARBA00009749"/>
    </source>
</evidence>
<dbReference type="InterPro" id="IPR046342">
    <property type="entry name" value="CBS_dom_sf"/>
</dbReference>
<evidence type="ECO:0000256" key="6">
    <source>
        <dbReference type="ARBA" id="ARBA00022989"/>
    </source>
</evidence>
<keyword evidence="3" id="KW-0813">Transport</keyword>
<keyword evidence="4 8" id="KW-0812">Transmembrane</keyword>
<evidence type="ECO:0000256" key="1">
    <source>
        <dbReference type="ARBA" id="ARBA00004141"/>
    </source>
</evidence>
<evidence type="ECO:0000313" key="11">
    <source>
        <dbReference type="EMBL" id="CCK74875.1"/>
    </source>
</evidence>
<evidence type="ECO:0000256" key="5">
    <source>
        <dbReference type="ARBA" id="ARBA00022842"/>
    </source>
</evidence>
<keyword evidence="7 8" id="KW-0472">Membrane</keyword>
<evidence type="ECO:0000259" key="10">
    <source>
        <dbReference type="Pfam" id="PF03448"/>
    </source>
</evidence>
<keyword evidence="6 8" id="KW-1133">Transmembrane helix</keyword>
<feature type="domain" description="Magnesium transporter MgtE intracellular" evidence="10">
    <location>
        <begin position="41"/>
        <end position="138"/>
    </location>
</feature>
<dbReference type="GO" id="GO:0016020">
    <property type="term" value="C:membrane"/>
    <property type="evidence" value="ECO:0007669"/>
    <property type="project" value="UniProtKB-SubCell"/>
</dbReference>
<protein>
    <submittedName>
        <fullName evidence="11">Mg/Co/Ni transporter MgtE</fullName>
    </submittedName>
</protein>
<dbReference type="InterPro" id="IPR006667">
    <property type="entry name" value="SLC41_membr_dom"/>
</dbReference>
<feature type="transmembrane region" description="Helical" evidence="8">
    <location>
        <begin position="423"/>
        <end position="446"/>
    </location>
</feature>
<proteinExistence type="inferred from homology"/>
<evidence type="ECO:0000256" key="7">
    <source>
        <dbReference type="ARBA" id="ARBA00023136"/>
    </source>
</evidence>
<evidence type="ECO:0000256" key="4">
    <source>
        <dbReference type="ARBA" id="ARBA00022692"/>
    </source>
</evidence>
<evidence type="ECO:0000256" key="8">
    <source>
        <dbReference type="SAM" id="Phobius"/>
    </source>
</evidence>
<dbReference type="SUPFAM" id="SSF54631">
    <property type="entry name" value="CBS-domain pair"/>
    <property type="match status" value="1"/>
</dbReference>
<dbReference type="InterPro" id="IPR006668">
    <property type="entry name" value="Mg_transptr_MgtE_intracell_dom"/>
</dbReference>
<dbReference type="Gene3D" id="3.10.580.10">
    <property type="entry name" value="CBS-domain"/>
    <property type="match status" value="1"/>
</dbReference>
<dbReference type="Proteomes" id="UP000032749">
    <property type="component" value="Chromosome"/>
</dbReference>
<dbReference type="HOGENOM" id="CLU_037408_1_1_6"/>
<feature type="domain" description="SLC41A/MgtE integral membrane" evidence="9">
    <location>
        <begin position="318"/>
        <end position="441"/>
    </location>
</feature>
<dbReference type="SUPFAM" id="SSF158791">
    <property type="entry name" value="MgtE N-terminal domain-like"/>
    <property type="match status" value="1"/>
</dbReference>
<dbReference type="EMBL" id="FO203512">
    <property type="protein sequence ID" value="CCK74875.1"/>
    <property type="molecule type" value="Genomic_DNA"/>
</dbReference>
<dbReference type="InterPro" id="IPR036739">
    <property type="entry name" value="SLC41_membr_dom_sf"/>
</dbReference>
<sequence>MMMKVEDVVLDVNMEELVAKILLNKQPEEYFDTIKKLTIFQQVQLIESLPAEIRLNIWHCIDPLNWWSLIGYLQAETSKNLIRSLPVEEHSKLQKVAIAAEVLLLADKLPKSLIDAIMLDQDEKSSLEFQQALTYSDDQVGRFAHRNILRVRKGISIASVIDRLKRKDFISAVFMVDSERNLLGYIPIAALFNNDENDIVDDVARPVQSVEHDSRVSVIATTRQFEEGMDYLPVVENGKVTAAISISVILHEVQASLTNNTISEAPVQDEDLFGPVNVAMRGRGLWLCINLATAFLASWVIGFFEGAIQQVVALAILMPVVASMGGIAGSQTLAVTVRGLALKRITTANIKLLYRKEMKIALLNGVLIGAIIAMVVAYWFDSVQLGLIILCAIVVNSFAAAASGTYIPFVLEKMNVDPAVASAVVLTTVTDVIGFTIFLGLGTIIFL</sequence>
<dbReference type="AlphaFoldDB" id="R4YKM8"/>